<dbReference type="Gene3D" id="3.10.450.80">
    <property type="match status" value="1"/>
</dbReference>
<dbReference type="PROSITE" id="PS01172">
    <property type="entry name" value="RIBOSOMAL_L44E"/>
    <property type="match status" value="1"/>
</dbReference>
<protein>
    <recommendedName>
        <fullName evidence="7">60S ribosomal protein L44</fullName>
    </recommendedName>
</protein>
<proteinExistence type="inferred from homology"/>
<dbReference type="GO" id="GO:0003735">
    <property type="term" value="F:structural constituent of ribosome"/>
    <property type="evidence" value="ECO:0007669"/>
    <property type="project" value="InterPro"/>
</dbReference>
<reference evidence="6" key="1">
    <citation type="journal article" date="2017" name="Nat. Microbiol.">
        <title>Global analysis of biosynthetic gene clusters reveals vast potential of secondary metabolite production in Penicillium species.</title>
        <authorList>
            <person name="Nielsen J.C."/>
            <person name="Grijseels S."/>
            <person name="Prigent S."/>
            <person name="Ji B."/>
            <person name="Dainat J."/>
            <person name="Nielsen K.F."/>
            <person name="Frisvad J.C."/>
            <person name="Workman M."/>
            <person name="Nielsen J."/>
        </authorList>
    </citation>
    <scope>NUCLEOTIDE SEQUENCE [LARGE SCALE GENOMIC DNA]</scope>
    <source>
        <strain evidence="6">IBT 13039</strain>
    </source>
</reference>
<evidence type="ECO:0000313" key="6">
    <source>
        <dbReference type="Proteomes" id="UP000191691"/>
    </source>
</evidence>
<dbReference type="InterPro" id="IPR000552">
    <property type="entry name" value="Ribosomal_eL44"/>
</dbReference>
<keyword evidence="3 4" id="KW-0687">Ribonucleoprotein</keyword>
<accession>A0A1V6Z1H1</accession>
<dbReference type="STRING" id="60175.A0A1V6Z1H1"/>
<evidence type="ECO:0000313" key="5">
    <source>
        <dbReference type="EMBL" id="OQE93525.1"/>
    </source>
</evidence>
<dbReference type="SUPFAM" id="SSF57829">
    <property type="entry name" value="Zn-binding ribosomal proteins"/>
    <property type="match status" value="1"/>
</dbReference>
<name>A0A1V6Z1H1_PENNA</name>
<dbReference type="GO" id="GO:0005840">
    <property type="term" value="C:ribosome"/>
    <property type="evidence" value="ECO:0007669"/>
    <property type="project" value="UniProtKB-KW"/>
</dbReference>
<comment type="similarity">
    <text evidence="1 4">Belongs to the eukaryotic ribosomal protein eL42 family.</text>
</comment>
<dbReference type="AlphaFoldDB" id="A0A1V6Z1H1"/>
<dbReference type="FunFam" id="3.10.450.80:FF:000001">
    <property type="entry name" value="60S ribosomal protein L44"/>
    <property type="match status" value="1"/>
</dbReference>
<dbReference type="GO" id="GO:0006412">
    <property type="term" value="P:translation"/>
    <property type="evidence" value="ECO:0007669"/>
    <property type="project" value="InterPro"/>
</dbReference>
<evidence type="ECO:0000256" key="1">
    <source>
        <dbReference type="ARBA" id="ARBA00009364"/>
    </source>
</evidence>
<dbReference type="SUPFAM" id="SSF55144">
    <property type="entry name" value="LigT-like"/>
    <property type="match status" value="1"/>
</dbReference>
<dbReference type="OMA" id="WVIGHEK"/>
<sequence>MTNEPQHVTAENQFQQLIIRSENDPKKLQIAYEDHRSNRNALFRDQIRQPGFCEWKEDELLLKVLEAEKGLTDFVDPRNNLAFWARPPKHIRDLVYKIQQEIGPLIGPGLWLVPQHHLHMTTLEIRSALTGPEIDEIASSLGMSGLVAELVNYTLTHRARLVKPIISYDTSAIALSFVPAAGEEDRNVYSGKDDQFTYHHLRSDLYNIVTQSGCPIAARYTVPSAHITIARFIAPSDPKKGESDSPKEFEKRASRFIDKIDNLNHELRSNVWKRLGDPSQGQWVIGHEKGLELMKGRTCANPIGPKRVKSHNPTIALALLRQATIQRPPPSYPAKSVKMVNIPKTRRTYCKSKDCHKHQQHKVTQYKAGKASLFAQGKRRYDRKQSGYGGQTKPVFHKKAKTTKKVVLRLECTACKAKKQLALKRCKHFELGGDKKTKGAALVF</sequence>
<evidence type="ECO:0008006" key="7">
    <source>
        <dbReference type="Google" id="ProtNLM"/>
    </source>
</evidence>
<dbReference type="EMBL" id="MOOB01000005">
    <property type="protein sequence ID" value="OQE93525.1"/>
    <property type="molecule type" value="Genomic_DNA"/>
</dbReference>
<evidence type="ECO:0000256" key="4">
    <source>
        <dbReference type="RuleBase" id="RU000666"/>
    </source>
</evidence>
<dbReference type="Proteomes" id="UP000191691">
    <property type="component" value="Unassembled WGS sequence"/>
</dbReference>
<evidence type="ECO:0000256" key="2">
    <source>
        <dbReference type="ARBA" id="ARBA00022980"/>
    </source>
</evidence>
<dbReference type="PANTHER" id="PTHR10369">
    <property type="entry name" value="60S RIBOSOMAL PROTEIN L36A/L44"/>
    <property type="match status" value="1"/>
</dbReference>
<evidence type="ECO:0000256" key="3">
    <source>
        <dbReference type="ARBA" id="ARBA00023274"/>
    </source>
</evidence>
<dbReference type="InterPro" id="IPR009097">
    <property type="entry name" value="Cyclic_Pdiesterase"/>
</dbReference>
<gene>
    <name evidence="5" type="ORF">PENNAL_c0005G04984</name>
</gene>
<keyword evidence="6" id="KW-1185">Reference proteome</keyword>
<dbReference type="Pfam" id="PF00935">
    <property type="entry name" value="Ribosomal_L44"/>
    <property type="match status" value="1"/>
</dbReference>
<keyword evidence="2 4" id="KW-0689">Ribosomal protein</keyword>
<comment type="caution">
    <text evidence="5">The sequence shown here is derived from an EMBL/GenBank/DDBJ whole genome shotgun (WGS) entry which is preliminary data.</text>
</comment>
<dbReference type="InterPro" id="IPR011332">
    <property type="entry name" value="Ribosomal_zn-bd"/>
</dbReference>
<organism evidence="5 6">
    <name type="scientific">Penicillium nalgiovense</name>
    <dbReference type="NCBI Taxonomy" id="60175"/>
    <lineage>
        <taxon>Eukaryota</taxon>
        <taxon>Fungi</taxon>
        <taxon>Dikarya</taxon>
        <taxon>Ascomycota</taxon>
        <taxon>Pezizomycotina</taxon>
        <taxon>Eurotiomycetes</taxon>
        <taxon>Eurotiomycetidae</taxon>
        <taxon>Eurotiales</taxon>
        <taxon>Aspergillaceae</taxon>
        <taxon>Penicillium</taxon>
    </lineage>
</organism>
<dbReference type="InterPro" id="IPR053708">
    <property type="entry name" value="Ribosomal_LSU_eL42"/>
</dbReference>
<dbReference type="GO" id="GO:1990904">
    <property type="term" value="C:ribonucleoprotein complex"/>
    <property type="evidence" value="ECO:0007669"/>
    <property type="project" value="UniProtKB-KW"/>
</dbReference>